<evidence type="ECO:0000256" key="1">
    <source>
        <dbReference type="SAM" id="MobiDB-lite"/>
    </source>
</evidence>
<dbReference type="AlphaFoldDB" id="A0A561EIX7"/>
<proteinExistence type="predicted"/>
<dbReference type="Proteomes" id="UP000318416">
    <property type="component" value="Unassembled WGS sequence"/>
</dbReference>
<name>A0A561EIX7_9ACTN</name>
<sequence>MRPLTPNPDRKAARFAHGGANQTKDMIPDRMPYTGRKALGNVFGPAMAFSTPRE</sequence>
<dbReference type="EMBL" id="VIVR01000001">
    <property type="protein sequence ID" value="TWE15571.1"/>
    <property type="molecule type" value="Genomic_DNA"/>
</dbReference>
<accession>A0A561EIX7</accession>
<gene>
    <name evidence="2" type="ORF">FB465_0472</name>
</gene>
<comment type="caution">
    <text evidence="2">The sequence shown here is derived from an EMBL/GenBank/DDBJ whole genome shotgun (WGS) entry which is preliminary data.</text>
</comment>
<protein>
    <submittedName>
        <fullName evidence="2">Uncharacterized protein</fullName>
    </submittedName>
</protein>
<reference evidence="2 3" key="1">
    <citation type="submission" date="2019-06" db="EMBL/GenBank/DDBJ databases">
        <title>Sequencing the genomes of 1000 actinobacteria strains.</title>
        <authorList>
            <person name="Klenk H.-P."/>
        </authorList>
    </citation>
    <scope>NUCLEOTIDE SEQUENCE [LARGE SCALE GENOMIC DNA]</scope>
    <source>
        <strain evidence="2 3">DSM 41649</strain>
    </source>
</reference>
<keyword evidence="3" id="KW-1185">Reference proteome</keyword>
<evidence type="ECO:0000313" key="2">
    <source>
        <dbReference type="EMBL" id="TWE15571.1"/>
    </source>
</evidence>
<feature type="region of interest" description="Disordered" evidence="1">
    <location>
        <begin position="1"/>
        <end position="31"/>
    </location>
</feature>
<evidence type="ECO:0000313" key="3">
    <source>
        <dbReference type="Proteomes" id="UP000318416"/>
    </source>
</evidence>
<organism evidence="2 3">
    <name type="scientific">Kitasatospora atroaurantiaca</name>
    <dbReference type="NCBI Taxonomy" id="285545"/>
    <lineage>
        <taxon>Bacteria</taxon>
        <taxon>Bacillati</taxon>
        <taxon>Actinomycetota</taxon>
        <taxon>Actinomycetes</taxon>
        <taxon>Kitasatosporales</taxon>
        <taxon>Streptomycetaceae</taxon>
        <taxon>Kitasatospora</taxon>
    </lineage>
</organism>